<dbReference type="RefSeq" id="WP_063554286.1">
    <property type="nucleotide sequence ID" value="NZ_LITT01000006.1"/>
</dbReference>
<feature type="region of interest" description="Disordered" evidence="1">
    <location>
        <begin position="1"/>
        <end position="51"/>
    </location>
</feature>
<dbReference type="InterPro" id="IPR058493">
    <property type="entry name" value="DUF8180"/>
</dbReference>
<feature type="domain" description="DUF8180" evidence="2">
    <location>
        <begin position="55"/>
        <end position="113"/>
    </location>
</feature>
<feature type="compositionally biased region" description="Basic and acidic residues" evidence="1">
    <location>
        <begin position="1"/>
        <end position="44"/>
    </location>
</feature>
<proteinExistence type="predicted"/>
<dbReference type="Proteomes" id="UP000077407">
    <property type="component" value="Unassembled WGS sequence"/>
</dbReference>
<evidence type="ECO:0000259" key="2">
    <source>
        <dbReference type="Pfam" id="PF26551"/>
    </source>
</evidence>
<evidence type="ECO:0000313" key="3">
    <source>
        <dbReference type="EMBL" id="OAA91425.1"/>
    </source>
</evidence>
<dbReference type="Pfam" id="PF26551">
    <property type="entry name" value="DUF8180"/>
    <property type="match status" value="1"/>
</dbReference>
<evidence type="ECO:0000256" key="1">
    <source>
        <dbReference type="SAM" id="MobiDB-lite"/>
    </source>
</evidence>
<dbReference type="EMBL" id="LITT01000006">
    <property type="protein sequence ID" value="OAA91425.1"/>
    <property type="molecule type" value="Genomic_DNA"/>
</dbReference>
<comment type="caution">
    <text evidence="3">The sequence shown here is derived from an EMBL/GenBank/DDBJ whole genome shotgun (WGS) entry which is preliminary data.</text>
</comment>
<dbReference type="PATRIC" id="fig|1538.10.peg.1178"/>
<organism evidence="3 4">
    <name type="scientific">Clostridium ljungdahlii</name>
    <dbReference type="NCBI Taxonomy" id="1538"/>
    <lineage>
        <taxon>Bacteria</taxon>
        <taxon>Bacillati</taxon>
        <taxon>Bacillota</taxon>
        <taxon>Clostridia</taxon>
        <taxon>Eubacteriales</taxon>
        <taxon>Clostridiaceae</taxon>
        <taxon>Clostridium</taxon>
    </lineage>
</organism>
<gene>
    <name evidence="3" type="ORF">WY13_00682</name>
</gene>
<protein>
    <recommendedName>
        <fullName evidence="2">DUF8180 domain-containing protein</fullName>
    </recommendedName>
</protein>
<evidence type="ECO:0000313" key="4">
    <source>
        <dbReference type="Proteomes" id="UP000077407"/>
    </source>
</evidence>
<sequence>MNNEHECHHHHDDTPHTHEHYHDGIAHTHTHVHDDDHHHTHEMLDGDESKEEKTLKILLGHWVEHNKSHEEGFAEWVDKAKNMGKVETSQFIEKAIGFMKQADNMLEEAENHME</sequence>
<name>A0A162J7G4_9CLOT</name>
<dbReference type="AlphaFoldDB" id="A0A162J7G4"/>
<accession>A0A162J7G4</accession>
<reference evidence="3 4" key="1">
    <citation type="journal article" date="2015" name="Biotechnol. Bioeng.">
        <title>Genome sequence and phenotypic characterization of Caulobacter segnis.</title>
        <authorList>
            <person name="Patel S."/>
            <person name="Fletcher B."/>
            <person name="Scott D.C."/>
            <person name="Ely B."/>
        </authorList>
    </citation>
    <scope>NUCLEOTIDE SEQUENCE [LARGE SCALE GENOMIC DNA]</scope>
    <source>
        <strain evidence="3 4">ERI-2</strain>
    </source>
</reference>